<dbReference type="AlphaFoldDB" id="A0A812DMV2"/>
<evidence type="ECO:0000313" key="3">
    <source>
        <dbReference type="EMBL" id="CAE1303830.1"/>
    </source>
</evidence>
<feature type="compositionally biased region" description="Basic and acidic residues" evidence="2">
    <location>
        <begin position="383"/>
        <end position="393"/>
    </location>
</feature>
<proteinExistence type="inferred from homology"/>
<feature type="compositionally biased region" description="Basic residues" evidence="2">
    <location>
        <begin position="830"/>
        <end position="855"/>
    </location>
</feature>
<dbReference type="CDD" id="cd18672">
    <property type="entry name" value="PIN_FAM120B-like"/>
    <property type="match status" value="1"/>
</dbReference>
<feature type="compositionally biased region" description="Polar residues" evidence="2">
    <location>
        <begin position="318"/>
        <end position="329"/>
    </location>
</feature>
<evidence type="ECO:0000256" key="2">
    <source>
        <dbReference type="SAM" id="MobiDB-lite"/>
    </source>
</evidence>
<dbReference type="Proteomes" id="UP000597762">
    <property type="component" value="Unassembled WGS sequence"/>
</dbReference>
<dbReference type="EMBL" id="CAHIKZ030003744">
    <property type="protein sequence ID" value="CAE1303830.1"/>
    <property type="molecule type" value="Genomic_DNA"/>
</dbReference>
<sequence>MGYHPSGNFVRTLPPCPARRKEGAHDAESCLDRLYGGFFSDWVCGGQWNRMTCFLSSLVQACHSANMELVVFFNGALESQSLDDWSTEQHNQRKKANLVAKHVNNKGTPPPKVWWTPPVFLRGSLRMALRQLNVTVACSMDDHHQEVIGYCREHGLQGIIAQDSMYAIFDPPRYFCSNNLKLTYKGSLETKEYIMDDIAKCLNLHLSRFCLFAALLGNHILSDEDLVEFFKDEVYKATEGKPTKLTPEKVIKAVVDYVRKLPSVDNLDAIGDDIFKNSNKNKQELVARLKQSVQYYLNGTQDGFLKYKPRIKLTGLPRQTSSYAMQNGQNRKDTTETSGYADSANPQIVIDPPNQILQDHIDQAGDSKKHAADNTWTQTQGQRKTENTQNDKDFKLPQISPEIMRIASERHQKGLMSPWVYQLLSQGEVKLEICLEDDVTRDLPSYIELYRPVRQTLYSVLFNLNKLKIIHENQNKDKGDKSFEVGVKEWVIRKGTSGTHCDIVMARPVDWKTPSIERLWLGQQADDKNRRLRAFLTCLKSDTPLMLNTSYVPQHLLLMCCVHRYILQTSRILQRQELDAFLAMAVSPLLHDIQIMQDLKLPSISNRGVHLASLFMAGIETAIFANDICGAPIPWTMCCPWLYFDGKLFHFKLLKANNNTPLIDMCDGQVDQVLKVERMRQAIMEGLKVEFAKPPLSAAGHYANYSFPPYQNVNYGHRPPGASPVPSNVPASGQNQNKGRGRGILGRSPVDARGGQLEIAGVVVGSWGPNLHGAARGRASNMAPQVMSVGGPGKRVQRGVVSNRALRGKPSTTLYGMGRGIRTGHDPRFPRGRGFRPTTRRTLRARPKPGNKPRNVKGTGAVAIGRGRGCTVEITGESGSAVVSVNQFLSGSDNDKHGKYTNADDEKVNSNSAISQKDKKGGAKSHVHLNLLHLDPFFSLSLPACLCPRAQVIPGDTFPPTVS</sequence>
<dbReference type="SUPFAM" id="SSF88723">
    <property type="entry name" value="PIN domain-like"/>
    <property type="match status" value="1"/>
</dbReference>
<dbReference type="PANTHER" id="PTHR15976:SF16">
    <property type="entry name" value="ASTEROID DOMAIN-CONTAINING PROTEIN"/>
    <property type="match status" value="1"/>
</dbReference>
<reference evidence="3" key="1">
    <citation type="submission" date="2021-01" db="EMBL/GenBank/DDBJ databases">
        <authorList>
            <person name="Li R."/>
            <person name="Bekaert M."/>
        </authorList>
    </citation>
    <scope>NUCLEOTIDE SEQUENCE</scope>
    <source>
        <strain evidence="3">Farmed</strain>
    </source>
</reference>
<protein>
    <submittedName>
        <fullName evidence="3">Constitutive coactivator of PPAR-gamma-like protein 1,Constitutive coactivator of PPAR-gamma-like protein 2,Constitutive coactivator of PPAR-gamma-like protein 1 homolog</fullName>
    </submittedName>
</protein>
<accession>A0A812DMV2</accession>
<comment type="similarity">
    <text evidence="1">Belongs to the constitutive coactivator of PPAR-gamma family.</text>
</comment>
<feature type="compositionally biased region" description="Polar residues" evidence="2">
    <location>
        <begin position="725"/>
        <end position="738"/>
    </location>
</feature>
<feature type="region of interest" description="Disordered" evidence="2">
    <location>
        <begin position="364"/>
        <end position="393"/>
    </location>
</feature>
<evidence type="ECO:0000256" key="1">
    <source>
        <dbReference type="ARBA" id="ARBA00009495"/>
    </source>
</evidence>
<feature type="region of interest" description="Disordered" evidence="2">
    <location>
        <begin position="808"/>
        <end position="861"/>
    </location>
</feature>
<keyword evidence="4" id="KW-1185">Reference proteome</keyword>
<feature type="compositionally biased region" description="Basic and acidic residues" evidence="2">
    <location>
        <begin position="893"/>
        <end position="908"/>
    </location>
</feature>
<dbReference type="FunFam" id="3.40.50.1010:FF:000009">
    <property type="entry name" value="Constitutive coactivator of PPAR-gamma-like protein 1"/>
    <property type="match status" value="1"/>
</dbReference>
<organism evidence="3 4">
    <name type="scientific">Acanthosepion pharaonis</name>
    <name type="common">Pharaoh cuttlefish</name>
    <name type="synonym">Sepia pharaonis</name>
    <dbReference type="NCBI Taxonomy" id="158019"/>
    <lineage>
        <taxon>Eukaryota</taxon>
        <taxon>Metazoa</taxon>
        <taxon>Spiralia</taxon>
        <taxon>Lophotrochozoa</taxon>
        <taxon>Mollusca</taxon>
        <taxon>Cephalopoda</taxon>
        <taxon>Coleoidea</taxon>
        <taxon>Decapodiformes</taxon>
        <taxon>Sepiida</taxon>
        <taxon>Sepiina</taxon>
        <taxon>Sepiidae</taxon>
        <taxon>Acanthosepion</taxon>
    </lineage>
</organism>
<evidence type="ECO:0000313" key="4">
    <source>
        <dbReference type="Proteomes" id="UP000597762"/>
    </source>
</evidence>
<dbReference type="OrthoDB" id="10061469at2759"/>
<feature type="region of interest" description="Disordered" evidence="2">
    <location>
        <begin position="890"/>
        <end position="920"/>
    </location>
</feature>
<dbReference type="GO" id="GO:0005634">
    <property type="term" value="C:nucleus"/>
    <property type="evidence" value="ECO:0007669"/>
    <property type="project" value="TreeGrafter"/>
</dbReference>
<name>A0A812DMV2_ACAPH</name>
<feature type="region of interest" description="Disordered" evidence="2">
    <location>
        <begin position="318"/>
        <end position="345"/>
    </location>
</feature>
<comment type="caution">
    <text evidence="3">The sequence shown here is derived from an EMBL/GenBank/DDBJ whole genome shotgun (WGS) entry which is preliminary data.</text>
</comment>
<feature type="compositionally biased region" description="Polar residues" evidence="2">
    <location>
        <begin position="336"/>
        <end position="345"/>
    </location>
</feature>
<dbReference type="InterPro" id="IPR026784">
    <property type="entry name" value="Coact_PPARg"/>
</dbReference>
<gene>
    <name evidence="3" type="ORF">SPHA_56547</name>
</gene>
<feature type="region of interest" description="Disordered" evidence="2">
    <location>
        <begin position="718"/>
        <end position="750"/>
    </location>
</feature>
<dbReference type="PANTHER" id="PTHR15976">
    <property type="entry name" value="CONSTITUTIVE COACTIVATOR OF PEROXISOME PROLIFERATOR-ACTIVATED RECEPTOR GAMMA"/>
    <property type="match status" value="1"/>
</dbReference>
<dbReference type="InterPro" id="IPR029060">
    <property type="entry name" value="PIN-like_dom_sf"/>
</dbReference>